<feature type="transmembrane region" description="Helical" evidence="6">
    <location>
        <begin position="6"/>
        <end position="23"/>
    </location>
</feature>
<gene>
    <name evidence="8" type="ordered locus">Desru_3768</name>
</gene>
<evidence type="ECO:0000256" key="6">
    <source>
        <dbReference type="SAM" id="Phobius"/>
    </source>
</evidence>
<organism evidence="8 9">
    <name type="scientific">Desulforamulus ruminis (strain ATCC 23193 / DSM 2154 / NCIMB 8452 / DL)</name>
    <name type="common">Desulfotomaculum ruminis</name>
    <dbReference type="NCBI Taxonomy" id="696281"/>
    <lineage>
        <taxon>Bacteria</taxon>
        <taxon>Bacillati</taxon>
        <taxon>Bacillota</taxon>
        <taxon>Clostridia</taxon>
        <taxon>Eubacteriales</taxon>
        <taxon>Peptococcaceae</taxon>
        <taxon>Desulforamulus</taxon>
    </lineage>
</organism>
<dbReference type="AlphaFoldDB" id="F6DQ24"/>
<reference evidence="8 9" key="2">
    <citation type="journal article" date="2012" name="Stand. Genomic Sci.">
        <title>Complete genome sequence of the sulfate-reducing firmicute Desulfotomaculum ruminis type strain (DL(T)).</title>
        <authorList>
            <person name="Spring S."/>
            <person name="Visser M."/>
            <person name="Lu M."/>
            <person name="Copeland A."/>
            <person name="Lapidus A."/>
            <person name="Lucas S."/>
            <person name="Cheng J.F."/>
            <person name="Han C."/>
            <person name="Tapia R."/>
            <person name="Goodwin L.A."/>
            <person name="Pitluck S."/>
            <person name="Ivanova N."/>
            <person name="Land M."/>
            <person name="Hauser L."/>
            <person name="Larimer F."/>
            <person name="Rohde M."/>
            <person name="Goker M."/>
            <person name="Detter J.C."/>
            <person name="Kyrpides N.C."/>
            <person name="Woyke T."/>
            <person name="Schaap P.J."/>
            <person name="Plugge C.M."/>
            <person name="Muyzer G."/>
            <person name="Kuever J."/>
            <person name="Pereira I.A."/>
            <person name="Parshina S.N."/>
            <person name="Bernier-Latmani R."/>
            <person name="Stams A.J."/>
            <person name="Klenk H.P."/>
        </authorList>
    </citation>
    <scope>NUCLEOTIDE SEQUENCE [LARGE SCALE GENOMIC DNA]</scope>
    <source>
        <strain evidence="9">ATCC 23193 / DSM 2154 / NCIB 8452 / DL</strain>
    </source>
</reference>
<dbReference type="STRING" id="696281.Desru_3768"/>
<keyword evidence="2" id="KW-1003">Cell membrane</keyword>
<dbReference type="PANTHER" id="PTHR35007">
    <property type="entry name" value="INTEGRAL MEMBRANE PROTEIN-RELATED"/>
    <property type="match status" value="1"/>
</dbReference>
<dbReference type="KEGG" id="dru:Desru_3768"/>
<keyword evidence="9" id="KW-1185">Reference proteome</keyword>
<dbReference type="RefSeq" id="WP_013843713.1">
    <property type="nucleotide sequence ID" value="NC_015589.1"/>
</dbReference>
<keyword evidence="5 6" id="KW-0472">Membrane</keyword>
<dbReference type="Pfam" id="PF00482">
    <property type="entry name" value="T2SSF"/>
    <property type="match status" value="1"/>
</dbReference>
<feature type="transmembrane region" description="Helical" evidence="6">
    <location>
        <begin position="261"/>
        <end position="282"/>
    </location>
</feature>
<dbReference type="PANTHER" id="PTHR35007:SF2">
    <property type="entry name" value="PILUS ASSEMBLE PROTEIN"/>
    <property type="match status" value="1"/>
</dbReference>
<feature type="transmembrane region" description="Helical" evidence="6">
    <location>
        <begin position="114"/>
        <end position="133"/>
    </location>
</feature>
<evidence type="ECO:0000256" key="1">
    <source>
        <dbReference type="ARBA" id="ARBA00004651"/>
    </source>
</evidence>
<evidence type="ECO:0000259" key="7">
    <source>
        <dbReference type="Pfam" id="PF00482"/>
    </source>
</evidence>
<feature type="domain" description="Type II secretion system protein GspF" evidence="7">
    <location>
        <begin position="151"/>
        <end position="277"/>
    </location>
</feature>
<proteinExistence type="predicted"/>
<dbReference type="InterPro" id="IPR018076">
    <property type="entry name" value="T2SS_GspF_dom"/>
</dbReference>
<dbReference type="OrthoDB" id="9810662at2"/>
<evidence type="ECO:0000256" key="3">
    <source>
        <dbReference type="ARBA" id="ARBA00022692"/>
    </source>
</evidence>
<evidence type="ECO:0000313" key="9">
    <source>
        <dbReference type="Proteomes" id="UP000009234"/>
    </source>
</evidence>
<dbReference type="Proteomes" id="UP000009234">
    <property type="component" value="Chromosome"/>
</dbReference>
<feature type="transmembrane region" description="Helical" evidence="6">
    <location>
        <begin position="89"/>
        <end position="108"/>
    </location>
</feature>
<reference evidence="9" key="1">
    <citation type="submission" date="2011-05" db="EMBL/GenBank/DDBJ databases">
        <title>Complete sequence of Desulfotomaculum ruminis DSM 2154.</title>
        <authorList>
            <person name="Lucas S."/>
            <person name="Copeland A."/>
            <person name="Lapidus A."/>
            <person name="Cheng J.-F."/>
            <person name="Goodwin L."/>
            <person name="Pitluck S."/>
            <person name="Lu M."/>
            <person name="Detter J.C."/>
            <person name="Han C."/>
            <person name="Tapia R."/>
            <person name="Land M."/>
            <person name="Hauser L."/>
            <person name="Kyrpides N."/>
            <person name="Ivanova N."/>
            <person name="Mikhailova N."/>
            <person name="Pagani I."/>
            <person name="Stams A.J.M."/>
            <person name="Plugge C.M."/>
            <person name="Muyzer G."/>
            <person name="Kuever J."/>
            <person name="Parshina S.N."/>
            <person name="Ivanova A.E."/>
            <person name="Nazina T.N."/>
            <person name="Brambilla E."/>
            <person name="Spring S."/>
            <person name="Klenk H.-P."/>
            <person name="Woyke T."/>
        </authorList>
    </citation>
    <scope>NUCLEOTIDE SEQUENCE [LARGE SCALE GENOMIC DNA]</scope>
    <source>
        <strain evidence="9">ATCC 23193 / DSM 2154 / NCIB 8452 / DL</strain>
    </source>
</reference>
<evidence type="ECO:0000256" key="2">
    <source>
        <dbReference type="ARBA" id="ARBA00022475"/>
    </source>
</evidence>
<sequence>MNVYIQIGIFCGAIPVFFFGYLISKQREARKRLEEYIQTENQKPTHSKNIKKLILKIIQPLLPSETVLEGMRVSLQRANLSKYNPEDIYLLRWASTLMVVVLMCILMFPDVQGMFIFAGCAGAFFYLLPPILIKRRIIARQKRAQNEVQDFIDLVANGIEAGLELNNSIDKVTRQIPGVLAEEFQIAFSEIALNRRRAQAFMALAERLDVEDVTLLIDAINQAEKTGVSMAKVLKDQVNRIRQNYKTNALKMAQAATIKMLAPLFFFILPALLIVVLGPPLIGIGKLLAF</sequence>
<dbReference type="HOGENOM" id="CLU_056917_4_0_9"/>
<evidence type="ECO:0000313" key="8">
    <source>
        <dbReference type="EMBL" id="AEG61968.1"/>
    </source>
</evidence>
<comment type="subcellular location">
    <subcellularLocation>
        <location evidence="1">Cell membrane</location>
        <topology evidence="1">Multi-pass membrane protein</topology>
    </subcellularLocation>
</comment>
<keyword evidence="3 6" id="KW-0812">Transmembrane</keyword>
<name>F6DQ24_DESRL</name>
<dbReference type="EMBL" id="CP002780">
    <property type="protein sequence ID" value="AEG61968.1"/>
    <property type="molecule type" value="Genomic_DNA"/>
</dbReference>
<evidence type="ECO:0000256" key="4">
    <source>
        <dbReference type="ARBA" id="ARBA00022989"/>
    </source>
</evidence>
<dbReference type="GO" id="GO:0005886">
    <property type="term" value="C:plasma membrane"/>
    <property type="evidence" value="ECO:0007669"/>
    <property type="project" value="UniProtKB-SubCell"/>
</dbReference>
<accession>F6DQ24</accession>
<evidence type="ECO:0000256" key="5">
    <source>
        <dbReference type="ARBA" id="ARBA00023136"/>
    </source>
</evidence>
<dbReference type="eggNOG" id="COG2064">
    <property type="taxonomic scope" value="Bacteria"/>
</dbReference>
<protein>
    <submittedName>
        <fullName evidence="8">Type II secretion system F domain protein</fullName>
    </submittedName>
</protein>
<keyword evidence="4 6" id="KW-1133">Transmembrane helix</keyword>